<keyword evidence="3" id="KW-1185">Reference proteome</keyword>
<protein>
    <submittedName>
        <fullName evidence="2">Uncharacterized protein</fullName>
    </submittedName>
</protein>
<dbReference type="RefSeq" id="WP_139067580.1">
    <property type="nucleotide sequence ID" value="NZ_CP040812.1"/>
</dbReference>
<name>A0A5B7X6I5_9FLAO</name>
<evidence type="ECO:0000313" key="3">
    <source>
        <dbReference type="Proteomes" id="UP000309016"/>
    </source>
</evidence>
<gene>
    <name evidence="2" type="ORF">FHG64_17395</name>
</gene>
<sequence>MKQYENLLKLILTGNPITILQEPEITGKFNELLKHDLIEITEEKIVLTQKGRDILNIPLFASPTQEQEIEEFGEKARIKGKTFYLLSLFLLMISILFVFAAHF</sequence>
<keyword evidence="1" id="KW-1133">Transmembrane helix</keyword>
<evidence type="ECO:0000256" key="1">
    <source>
        <dbReference type="SAM" id="Phobius"/>
    </source>
</evidence>
<accession>A0A5B7X6I5</accession>
<evidence type="ECO:0000313" key="2">
    <source>
        <dbReference type="EMBL" id="QCY71027.1"/>
    </source>
</evidence>
<keyword evidence="1" id="KW-0812">Transmembrane</keyword>
<feature type="transmembrane region" description="Helical" evidence="1">
    <location>
        <begin position="83"/>
        <end position="102"/>
    </location>
</feature>
<dbReference type="AlphaFoldDB" id="A0A5B7X6I5"/>
<proteinExistence type="predicted"/>
<organism evidence="2 3">
    <name type="scientific">Antarcticibacterium flavum</name>
    <dbReference type="NCBI Taxonomy" id="2058175"/>
    <lineage>
        <taxon>Bacteria</taxon>
        <taxon>Pseudomonadati</taxon>
        <taxon>Bacteroidota</taxon>
        <taxon>Flavobacteriia</taxon>
        <taxon>Flavobacteriales</taxon>
        <taxon>Flavobacteriaceae</taxon>
        <taxon>Antarcticibacterium</taxon>
    </lineage>
</organism>
<dbReference type="EMBL" id="CP040812">
    <property type="protein sequence ID" value="QCY71027.1"/>
    <property type="molecule type" value="Genomic_DNA"/>
</dbReference>
<reference evidence="2 3" key="1">
    <citation type="submission" date="2019-06" db="EMBL/GenBank/DDBJ databases">
        <title>Complete genome sequence of Antarcticibacterium flavum KCTC 52984T from an Antarctic marine sediment.</title>
        <authorList>
            <person name="Lee Y.M."/>
            <person name="Shin S.C."/>
        </authorList>
    </citation>
    <scope>NUCLEOTIDE SEQUENCE [LARGE SCALE GENOMIC DNA]</scope>
    <source>
        <strain evidence="2 3">KCTC 52984</strain>
    </source>
</reference>
<dbReference type="OrthoDB" id="9787782at2"/>
<keyword evidence="1" id="KW-0472">Membrane</keyword>
<dbReference type="KEGG" id="afla:FHG64_17395"/>
<dbReference type="Proteomes" id="UP000309016">
    <property type="component" value="Chromosome"/>
</dbReference>